<gene>
    <name evidence="1" type="ORF">US53_C0069G0005</name>
</gene>
<evidence type="ECO:0000313" key="1">
    <source>
        <dbReference type="EMBL" id="KKQ35879.1"/>
    </source>
</evidence>
<evidence type="ECO:0000313" key="2">
    <source>
        <dbReference type="Proteomes" id="UP000034591"/>
    </source>
</evidence>
<proteinExistence type="predicted"/>
<dbReference type="STRING" id="1618545.US53_C0069G0005"/>
<sequence>MFKDRLEETTSKMPDPRWTLELLTCPLTTNRDKAASISALVDQKIIQVNPEVNPDNNPLVFELRVAISDPGPGRFTALTNRNGGIEYFLYLPEGNRTEDDPCFTRQKILFHFPQINP</sequence>
<comment type="caution">
    <text evidence="1">The sequence shown here is derived from an EMBL/GenBank/DDBJ whole genome shotgun (WGS) entry which is preliminary data.</text>
</comment>
<protein>
    <submittedName>
        <fullName evidence="1">Uncharacterized protein</fullName>
    </submittedName>
</protein>
<dbReference type="EMBL" id="LBTI01000069">
    <property type="protein sequence ID" value="KKQ35879.1"/>
    <property type="molecule type" value="Genomic_DNA"/>
</dbReference>
<reference evidence="1 2" key="1">
    <citation type="journal article" date="2015" name="Nature">
        <title>rRNA introns, odd ribosomes, and small enigmatic genomes across a large radiation of phyla.</title>
        <authorList>
            <person name="Brown C.T."/>
            <person name="Hug L.A."/>
            <person name="Thomas B.C."/>
            <person name="Sharon I."/>
            <person name="Castelle C.J."/>
            <person name="Singh A."/>
            <person name="Wilkins M.J."/>
            <person name="Williams K.H."/>
            <person name="Banfield J.F."/>
        </authorList>
    </citation>
    <scope>NUCLEOTIDE SEQUENCE [LARGE SCALE GENOMIC DNA]</scope>
</reference>
<name>A0A0G0JGI0_9BACT</name>
<accession>A0A0G0JGI0</accession>
<dbReference type="AlphaFoldDB" id="A0A0G0JGI0"/>
<organism evidence="1 2">
    <name type="scientific">Candidatus Woesebacteria bacterium GW2011_GWA1_37_7</name>
    <dbReference type="NCBI Taxonomy" id="1618545"/>
    <lineage>
        <taxon>Bacteria</taxon>
        <taxon>Candidatus Woeseibacteriota</taxon>
    </lineage>
</organism>
<dbReference type="Proteomes" id="UP000034591">
    <property type="component" value="Unassembled WGS sequence"/>
</dbReference>